<evidence type="ECO:0000313" key="4">
    <source>
        <dbReference type="EMBL" id="CCC68933.1"/>
    </source>
</evidence>
<dbReference type="HOGENOM" id="CLU_004864_0_0_1"/>
<protein>
    <recommendedName>
        <fullName evidence="6">DNA-binding protein SNT1</fullName>
    </recommendedName>
</protein>
<dbReference type="InParanoid" id="G0VAQ7"/>
<dbReference type="FunFam" id="1.10.10.60:FF:000431">
    <property type="entry name" value="Set3C deacetylase complex subunit"/>
    <property type="match status" value="1"/>
</dbReference>
<dbReference type="Pfam" id="PF00249">
    <property type="entry name" value="Myb_DNA-binding"/>
    <property type="match status" value="2"/>
</dbReference>
<dbReference type="InterPro" id="IPR051571">
    <property type="entry name" value="N-CoR_corepressor"/>
</dbReference>
<feature type="region of interest" description="Disordered" evidence="1">
    <location>
        <begin position="863"/>
        <end position="895"/>
    </location>
</feature>
<feature type="compositionally biased region" description="Polar residues" evidence="1">
    <location>
        <begin position="278"/>
        <end position="291"/>
    </location>
</feature>
<feature type="compositionally biased region" description="Polar residues" evidence="1">
    <location>
        <begin position="54"/>
        <end position="78"/>
    </location>
</feature>
<dbReference type="STRING" id="1064592.G0VAQ7"/>
<dbReference type="Gene3D" id="1.20.58.1880">
    <property type="match status" value="1"/>
</dbReference>
<dbReference type="EMBL" id="HE576753">
    <property type="protein sequence ID" value="CCC68933.1"/>
    <property type="molecule type" value="Genomic_DNA"/>
</dbReference>
<feature type="compositionally biased region" description="Low complexity" evidence="1">
    <location>
        <begin position="159"/>
        <end position="182"/>
    </location>
</feature>
<dbReference type="SMART" id="SM00717">
    <property type="entry name" value="SANT"/>
    <property type="match status" value="2"/>
</dbReference>
<feature type="compositionally biased region" description="Polar residues" evidence="1">
    <location>
        <begin position="108"/>
        <end position="118"/>
    </location>
</feature>
<feature type="region of interest" description="Disordered" evidence="1">
    <location>
        <begin position="900"/>
        <end position="919"/>
    </location>
</feature>
<feature type="compositionally biased region" description="Low complexity" evidence="1">
    <location>
        <begin position="217"/>
        <end position="236"/>
    </location>
</feature>
<dbReference type="KEGG" id="ncs:NCAS_0B08490"/>
<feature type="region of interest" description="Disordered" evidence="1">
    <location>
        <begin position="1"/>
        <end position="142"/>
    </location>
</feature>
<feature type="compositionally biased region" description="Basic and acidic residues" evidence="1">
    <location>
        <begin position="345"/>
        <end position="380"/>
    </location>
</feature>
<dbReference type="InterPro" id="IPR017884">
    <property type="entry name" value="SANT_dom"/>
</dbReference>
<dbReference type="OMA" id="NTHCHIL"/>
<dbReference type="InterPro" id="IPR009057">
    <property type="entry name" value="Homeodomain-like_sf"/>
</dbReference>
<evidence type="ECO:0008006" key="6">
    <source>
        <dbReference type="Google" id="ProtNLM"/>
    </source>
</evidence>
<dbReference type="FunCoup" id="G0VAQ7">
    <property type="interactions" value="177"/>
</dbReference>
<dbReference type="PANTHER" id="PTHR13992:SF39">
    <property type="entry name" value="SMRTER, ISOFORM G"/>
    <property type="match status" value="1"/>
</dbReference>
<gene>
    <name evidence="4" type="primary">NCAS0B08490</name>
    <name evidence="4" type="ordered locus">NCAS_0B08490</name>
</gene>
<dbReference type="GeneID" id="96902490"/>
<dbReference type="GO" id="GO:0006357">
    <property type="term" value="P:regulation of transcription by RNA polymerase II"/>
    <property type="evidence" value="ECO:0007669"/>
    <property type="project" value="TreeGrafter"/>
</dbReference>
<feature type="region of interest" description="Disordered" evidence="1">
    <location>
        <begin position="157"/>
        <end position="199"/>
    </location>
</feature>
<proteinExistence type="predicted"/>
<feature type="compositionally biased region" description="Basic and acidic residues" evidence="1">
    <location>
        <begin position="776"/>
        <end position="802"/>
    </location>
</feature>
<accession>G0VAQ7</accession>
<dbReference type="RefSeq" id="XP_003675304.1">
    <property type="nucleotide sequence ID" value="XM_003675256.1"/>
</dbReference>
<evidence type="ECO:0000313" key="5">
    <source>
        <dbReference type="Proteomes" id="UP000001640"/>
    </source>
</evidence>
<feature type="compositionally biased region" description="Basic and acidic residues" evidence="1">
    <location>
        <begin position="882"/>
        <end position="894"/>
    </location>
</feature>
<organism evidence="4 5">
    <name type="scientific">Naumovozyma castellii</name>
    <name type="common">Yeast</name>
    <name type="synonym">Saccharomyces castellii</name>
    <dbReference type="NCBI Taxonomy" id="27288"/>
    <lineage>
        <taxon>Eukaryota</taxon>
        <taxon>Fungi</taxon>
        <taxon>Dikarya</taxon>
        <taxon>Ascomycota</taxon>
        <taxon>Saccharomycotina</taxon>
        <taxon>Saccharomycetes</taxon>
        <taxon>Saccharomycetales</taxon>
        <taxon>Saccharomycetaceae</taxon>
        <taxon>Naumovozyma</taxon>
    </lineage>
</organism>
<reference key="2">
    <citation type="submission" date="2011-08" db="EMBL/GenBank/DDBJ databases">
        <title>Genome sequence of Naumovozyma castellii.</title>
        <authorList>
            <person name="Gordon J.L."/>
            <person name="Armisen D."/>
            <person name="Proux-Wera E."/>
            <person name="OhEigeartaigh S.S."/>
            <person name="Byrne K.P."/>
            <person name="Wolfe K.H."/>
        </authorList>
    </citation>
    <scope>NUCLEOTIDE SEQUENCE</scope>
    <source>
        <strain>Type strain:CBS 4309</strain>
    </source>
</reference>
<dbReference type="GO" id="GO:0034967">
    <property type="term" value="C:Set3 complex"/>
    <property type="evidence" value="ECO:0007669"/>
    <property type="project" value="TreeGrafter"/>
</dbReference>
<dbReference type="OrthoDB" id="10258692at2759"/>
<feature type="region of interest" description="Disordered" evidence="1">
    <location>
        <begin position="1275"/>
        <end position="1294"/>
    </location>
</feature>
<evidence type="ECO:0000259" key="2">
    <source>
        <dbReference type="PROSITE" id="PS50090"/>
    </source>
</evidence>
<feature type="compositionally biased region" description="Basic and acidic residues" evidence="1">
    <location>
        <begin position="605"/>
        <end position="617"/>
    </location>
</feature>
<dbReference type="Gene3D" id="1.10.10.60">
    <property type="entry name" value="Homeodomain-like"/>
    <property type="match status" value="1"/>
</dbReference>
<feature type="region of interest" description="Disordered" evidence="1">
    <location>
        <begin position="754"/>
        <end position="820"/>
    </location>
</feature>
<dbReference type="PROSITE" id="PS50090">
    <property type="entry name" value="MYB_LIKE"/>
    <property type="match status" value="1"/>
</dbReference>
<feature type="compositionally biased region" description="Low complexity" evidence="1">
    <location>
        <begin position="324"/>
        <end position="339"/>
    </location>
</feature>
<dbReference type="SUPFAM" id="SSF46689">
    <property type="entry name" value="Homeodomain-like"/>
    <property type="match status" value="2"/>
</dbReference>
<feature type="compositionally biased region" description="Basic and acidic residues" evidence="1">
    <location>
        <begin position="387"/>
        <end position="396"/>
    </location>
</feature>
<dbReference type="InterPro" id="IPR001005">
    <property type="entry name" value="SANT/Myb"/>
</dbReference>
<evidence type="ECO:0000259" key="3">
    <source>
        <dbReference type="PROSITE" id="PS51293"/>
    </source>
</evidence>
<feature type="region of interest" description="Disordered" evidence="1">
    <location>
        <begin position="217"/>
        <end position="399"/>
    </location>
</feature>
<dbReference type="PROSITE" id="PS51293">
    <property type="entry name" value="SANT"/>
    <property type="match status" value="1"/>
</dbReference>
<sequence>MGYPPGPPRGLSDKKRYYYSNNPNRRHTTSYPRKSYSNSTPGFFPQPNPENPASLPSTQSIKPTSQPALSTTSNGNSSDSKRQSRYDPNSSIRPASASQFKPQVPPNRGSTSRYNSSLEAPPVYAPPPISKPIDSTTINNVKPIRSRYSGSTLNRYTIQSTSSQTPASSSVRGVSISPSSSPLLTQQHPMKRQRMASSSELNNNEALQRTHHDIKENSTISQNSIQNPNNIPNYYSRSNTWKSHGASTKPDMSNYNISSSTTSTSQPTILKNHKRSLIESTSTEVETNHIGNNEDRNRRVSNEHFNKDQQSYKAHKETHKHHASFNSSSNPHSLGSSLFNSVPRTTRETEHKAASDFKKVKTLKEEEPKPTKEPFKENHQNKLMHTSNEKSQKEKQISGMWSAPSNFQQLSPSYSNEDKFSSLKQRDDETVKGTRENKISKEVIARPVEEYEYIHDPKQLKTNISALAFQSVTIPYSEPIKPITSCIFPLTEVETKLWELKNRKRSEVISRQKYRLTDPIFSIKEYPFIETNMLVYKQSIRTTLSRGISHIKRYDFWKGLDLKKKYFDFEARWETDCSTMDAMSNELRSEEIEMKLKLKEEQELKEKKEKELEEEKNQTANRRRNRADFVDDDEMENVLLQIDPDYKHHQAAAIIPTQIINPLDKFTINFKDVNNLVTEKDKWASRILKDGVDTFTDNEHELFVDGYLMHPKKFGKISHHMGGLRTPEECVLHYYRTKKMVDYKSLLLEKNKKRKSTTAAKRRKKKGVLEENDSLLLDHDSDKEAVATAPEIRDDSTHRNDDTQEIVPVQNHVEETESPKKMEEIVVTKQSLLESRNILVQDPQLVHAPSATSQFSNDTINESDIEDEEKDATSPDFNDTVSDTHSKIVDDKTPHLTVDQSQIKEQEPIQPLGHDNSQSIENMDEINSHLDENGQKKKQKPNPDHKSSYWSVREAYAFPELLKEFGSQWSLISQKIGSKSTTMVRNYYQRNSAHFGWKLLVEDADNRRNAIRSGSVHQSQMLLQPEQMLPTLSSGIPPQQRPALHFFGNQSDLDHRYSQGAGTPTNPFHSEIGRDSFSVVTTPSTALPPPRLPSIQLQSHEPSFPLNVSQQQATNVPHMTPVPSSNVTNPLPTVTESGRTGSSTSAANVNSIQSILNADSKQSDSFHLPVFKPTEPALPSSNGDRVIIQGLSTLNHEPRTSSLSAILNPEVKQSTIHHPMTNMEVRRQITQPTGELPYQPLQTAIPSAMAPQGINFANDPLAALAAVASAPENMSSLLPNDNSNRGNAPPTSHN</sequence>
<feature type="domain" description="Myb-like" evidence="2">
    <location>
        <begin position="942"/>
        <end position="992"/>
    </location>
</feature>
<keyword evidence="5" id="KW-1185">Reference proteome</keyword>
<dbReference type="PANTHER" id="PTHR13992">
    <property type="entry name" value="NUCLEAR RECEPTOR CO-REPRESSOR RELATED NCOR"/>
    <property type="match status" value="1"/>
</dbReference>
<reference evidence="4 5" key="1">
    <citation type="journal article" date="2011" name="Proc. Natl. Acad. Sci. U.S.A.">
        <title>Evolutionary erosion of yeast sex chromosomes by mating-type switching accidents.</title>
        <authorList>
            <person name="Gordon J.L."/>
            <person name="Armisen D."/>
            <person name="Proux-Wera E."/>
            <person name="Oheigeartaigh S.S."/>
            <person name="Byrne K.P."/>
            <person name="Wolfe K.H."/>
        </authorList>
    </citation>
    <scope>NUCLEOTIDE SEQUENCE [LARGE SCALE GENOMIC DNA]</scope>
    <source>
        <strain evidence="5">ATCC 76901 / BCRC 22586 / CBS 4309 / NBRC 1992 / NRRL Y-12630</strain>
    </source>
</reference>
<name>G0VAQ7_NAUCA</name>
<evidence type="ECO:0000256" key="1">
    <source>
        <dbReference type="SAM" id="MobiDB-lite"/>
    </source>
</evidence>
<feature type="region of interest" description="Disordered" evidence="1">
    <location>
        <begin position="605"/>
        <end position="626"/>
    </location>
</feature>
<feature type="domain" description="SANT" evidence="3">
    <location>
        <begin position="690"/>
        <end position="742"/>
    </location>
</feature>
<feature type="compositionally biased region" description="Basic residues" evidence="1">
    <location>
        <begin position="754"/>
        <end position="766"/>
    </location>
</feature>
<feature type="compositionally biased region" description="Polar residues" evidence="1">
    <location>
        <begin position="19"/>
        <end position="41"/>
    </location>
</feature>
<feature type="compositionally biased region" description="Basic and acidic residues" evidence="1">
    <location>
        <begin position="292"/>
        <end position="307"/>
    </location>
</feature>
<dbReference type="CDD" id="cd00167">
    <property type="entry name" value="SANT"/>
    <property type="match status" value="2"/>
</dbReference>
<dbReference type="Proteomes" id="UP000001640">
    <property type="component" value="Chromosome 2"/>
</dbReference>
<feature type="compositionally biased region" description="Polar residues" evidence="1">
    <location>
        <begin position="237"/>
        <end position="257"/>
    </location>
</feature>
<dbReference type="eggNOG" id="KOG1878">
    <property type="taxonomic scope" value="Eukaryota"/>
</dbReference>
<feature type="compositionally biased region" description="Polar residues" evidence="1">
    <location>
        <begin position="86"/>
        <end position="101"/>
    </location>
</feature>